<keyword evidence="5 11" id="KW-0067">ATP-binding</keyword>
<evidence type="ECO:0000259" key="10">
    <source>
        <dbReference type="PROSITE" id="PS50893"/>
    </source>
</evidence>
<keyword evidence="8" id="KW-0046">Antibiotic resistance</keyword>
<dbReference type="InterPro" id="IPR017871">
    <property type="entry name" value="ABC_transporter-like_CS"/>
</dbReference>
<evidence type="ECO:0000256" key="6">
    <source>
        <dbReference type="ARBA" id="ARBA00022967"/>
    </source>
</evidence>
<dbReference type="RefSeq" id="WP_377569727.1">
    <property type="nucleotide sequence ID" value="NZ_JBHTMP010000012.1"/>
</dbReference>
<dbReference type="Gene3D" id="3.40.50.300">
    <property type="entry name" value="P-loop containing nucleotide triphosphate hydrolases"/>
    <property type="match status" value="1"/>
</dbReference>
<evidence type="ECO:0000256" key="9">
    <source>
        <dbReference type="ARBA" id="ARBA00049985"/>
    </source>
</evidence>
<keyword evidence="7" id="KW-0472">Membrane</keyword>
<proteinExistence type="inferred from homology"/>
<dbReference type="InterPro" id="IPR003593">
    <property type="entry name" value="AAA+_ATPase"/>
</dbReference>
<evidence type="ECO:0000256" key="4">
    <source>
        <dbReference type="ARBA" id="ARBA00022741"/>
    </source>
</evidence>
<feature type="domain" description="ABC transporter" evidence="10">
    <location>
        <begin position="5"/>
        <end position="235"/>
    </location>
</feature>
<dbReference type="SUPFAM" id="SSF52540">
    <property type="entry name" value="P-loop containing nucleoside triphosphate hydrolases"/>
    <property type="match status" value="1"/>
</dbReference>
<dbReference type="PROSITE" id="PS00211">
    <property type="entry name" value="ABC_TRANSPORTER_1"/>
    <property type="match status" value="1"/>
</dbReference>
<dbReference type="Proteomes" id="UP001597260">
    <property type="component" value="Unassembled WGS sequence"/>
</dbReference>
<dbReference type="PANTHER" id="PTHR42711:SF19">
    <property type="entry name" value="DOXORUBICIN RESISTANCE ATP-BINDING PROTEIN DRRA"/>
    <property type="match status" value="1"/>
</dbReference>
<gene>
    <name evidence="11" type="ORF">ACFQ4H_10790</name>
</gene>
<evidence type="ECO:0000256" key="1">
    <source>
        <dbReference type="ARBA" id="ARBA00004413"/>
    </source>
</evidence>
<keyword evidence="6" id="KW-1278">Translocase</keyword>
<reference evidence="12" key="1">
    <citation type="journal article" date="2019" name="Int. J. Syst. Evol. Microbiol.">
        <title>The Global Catalogue of Microorganisms (GCM) 10K type strain sequencing project: providing services to taxonomists for standard genome sequencing and annotation.</title>
        <authorList>
            <consortium name="The Broad Institute Genomics Platform"/>
            <consortium name="The Broad Institute Genome Sequencing Center for Infectious Disease"/>
            <person name="Wu L."/>
            <person name="Ma J."/>
        </authorList>
    </citation>
    <scope>NUCLEOTIDE SEQUENCE [LARGE SCALE GENOMIC DNA]</scope>
    <source>
        <strain evidence="12">JCM 31037</strain>
    </source>
</reference>
<protein>
    <submittedName>
        <fullName evidence="11">ATP-binding cassette domain-containing protein</fullName>
    </submittedName>
</protein>
<dbReference type="InterPro" id="IPR003439">
    <property type="entry name" value="ABC_transporter-like_ATP-bd"/>
</dbReference>
<comment type="caution">
    <text evidence="11">The sequence shown here is derived from an EMBL/GenBank/DDBJ whole genome shotgun (WGS) entry which is preliminary data.</text>
</comment>
<dbReference type="PANTHER" id="PTHR42711">
    <property type="entry name" value="ABC TRANSPORTER ATP-BINDING PROTEIN"/>
    <property type="match status" value="1"/>
</dbReference>
<comment type="subcellular location">
    <subcellularLocation>
        <location evidence="1">Cell membrane</location>
        <topology evidence="1">Peripheral membrane protein</topology>
        <orientation evidence="1">Cytoplasmic side</orientation>
    </subcellularLocation>
</comment>
<dbReference type="InterPro" id="IPR027417">
    <property type="entry name" value="P-loop_NTPase"/>
</dbReference>
<keyword evidence="3" id="KW-1003">Cell membrane</keyword>
<dbReference type="InterPro" id="IPR050763">
    <property type="entry name" value="ABC_transporter_ATP-binding"/>
</dbReference>
<dbReference type="PROSITE" id="PS50893">
    <property type="entry name" value="ABC_TRANSPORTER_2"/>
    <property type="match status" value="1"/>
</dbReference>
<dbReference type="GO" id="GO:0005524">
    <property type="term" value="F:ATP binding"/>
    <property type="evidence" value="ECO:0007669"/>
    <property type="project" value="UniProtKB-KW"/>
</dbReference>
<comment type="similarity">
    <text evidence="9">Belongs to the ABC transporter superfamily. Drug exporter-1 (DrugE1) (TC 3.A.1.105) family.</text>
</comment>
<evidence type="ECO:0000256" key="7">
    <source>
        <dbReference type="ARBA" id="ARBA00023136"/>
    </source>
</evidence>
<evidence type="ECO:0000313" key="12">
    <source>
        <dbReference type="Proteomes" id="UP001597260"/>
    </source>
</evidence>
<dbReference type="NCBIfam" id="TIGR01188">
    <property type="entry name" value="drrA"/>
    <property type="match status" value="1"/>
</dbReference>
<keyword evidence="4" id="KW-0547">Nucleotide-binding</keyword>
<keyword evidence="2" id="KW-0813">Transport</keyword>
<dbReference type="Pfam" id="PF00005">
    <property type="entry name" value="ABC_tran"/>
    <property type="match status" value="1"/>
</dbReference>
<sequence length="331" mass="35425">MPDIIVVEGLRKRFGDVTSLDGVDLRAAPGTVLGLLGPNGAGKTTLVRILATLLSPDAGRVLVGGHDVVAAPEQVRHIIGLSGQFTALDDQLTGAENLLLFGRLFRLGRRETRRRAADLIDRLELGEVAGRAVRTYSGGMRRRFDIAIGLIGGPAVLFLDEPTTGLDVRSRQGVWEIVRDLVSEGTTVLLTTHYLEEADQLADTVVVLDRGRVVACGVPAELKAGLDAHTVEVRVSDPAWLRTATEVAGPYGSGQRLPNRDDDEMTMLLRLPAGDTTLVPRLLADLYAAGVPVEHLVIRQPSLDDLVLSLTGGGATPTGHQSVRPLTEEVR</sequence>
<evidence type="ECO:0000256" key="5">
    <source>
        <dbReference type="ARBA" id="ARBA00022840"/>
    </source>
</evidence>
<organism evidence="11 12">
    <name type="scientific">Micromonospora sonneratiae</name>
    <dbReference type="NCBI Taxonomy" id="1184706"/>
    <lineage>
        <taxon>Bacteria</taxon>
        <taxon>Bacillati</taxon>
        <taxon>Actinomycetota</taxon>
        <taxon>Actinomycetes</taxon>
        <taxon>Micromonosporales</taxon>
        <taxon>Micromonosporaceae</taxon>
        <taxon>Micromonospora</taxon>
    </lineage>
</organism>
<evidence type="ECO:0000256" key="3">
    <source>
        <dbReference type="ARBA" id="ARBA00022475"/>
    </source>
</evidence>
<dbReference type="SMART" id="SM00382">
    <property type="entry name" value="AAA"/>
    <property type="match status" value="1"/>
</dbReference>
<accession>A0ABW3YAX7</accession>
<name>A0ABW3YAX7_9ACTN</name>
<evidence type="ECO:0000256" key="2">
    <source>
        <dbReference type="ARBA" id="ARBA00022448"/>
    </source>
</evidence>
<dbReference type="InterPro" id="IPR005894">
    <property type="entry name" value="DrrA"/>
</dbReference>
<evidence type="ECO:0000256" key="8">
    <source>
        <dbReference type="ARBA" id="ARBA00023251"/>
    </source>
</evidence>
<dbReference type="EMBL" id="JBHTMP010000012">
    <property type="protein sequence ID" value="MFD1321573.1"/>
    <property type="molecule type" value="Genomic_DNA"/>
</dbReference>
<evidence type="ECO:0000313" key="11">
    <source>
        <dbReference type="EMBL" id="MFD1321573.1"/>
    </source>
</evidence>
<keyword evidence="12" id="KW-1185">Reference proteome</keyword>